<organism evidence="2 3">
    <name type="scientific">Mycena alexandri</name>
    <dbReference type="NCBI Taxonomy" id="1745969"/>
    <lineage>
        <taxon>Eukaryota</taxon>
        <taxon>Fungi</taxon>
        <taxon>Dikarya</taxon>
        <taxon>Basidiomycota</taxon>
        <taxon>Agaricomycotina</taxon>
        <taxon>Agaricomycetes</taxon>
        <taxon>Agaricomycetidae</taxon>
        <taxon>Agaricales</taxon>
        <taxon>Marasmiineae</taxon>
        <taxon>Mycenaceae</taxon>
        <taxon>Mycena</taxon>
    </lineage>
</organism>
<evidence type="ECO:0000313" key="3">
    <source>
        <dbReference type="Proteomes" id="UP001218188"/>
    </source>
</evidence>
<evidence type="ECO:0000313" key="2">
    <source>
        <dbReference type="EMBL" id="KAJ7047219.1"/>
    </source>
</evidence>
<evidence type="ECO:0000256" key="1">
    <source>
        <dbReference type="SAM" id="MobiDB-lite"/>
    </source>
</evidence>
<feature type="compositionally biased region" description="Basic and acidic residues" evidence="1">
    <location>
        <begin position="86"/>
        <end position="100"/>
    </location>
</feature>
<feature type="region of interest" description="Disordered" evidence="1">
    <location>
        <begin position="73"/>
        <end position="107"/>
    </location>
</feature>
<reference evidence="2" key="1">
    <citation type="submission" date="2023-03" db="EMBL/GenBank/DDBJ databases">
        <title>Massive genome expansion in bonnet fungi (Mycena s.s.) driven by repeated elements and novel gene families across ecological guilds.</title>
        <authorList>
            <consortium name="Lawrence Berkeley National Laboratory"/>
            <person name="Harder C.B."/>
            <person name="Miyauchi S."/>
            <person name="Viragh M."/>
            <person name="Kuo A."/>
            <person name="Thoen E."/>
            <person name="Andreopoulos B."/>
            <person name="Lu D."/>
            <person name="Skrede I."/>
            <person name="Drula E."/>
            <person name="Henrissat B."/>
            <person name="Morin E."/>
            <person name="Kohler A."/>
            <person name="Barry K."/>
            <person name="LaButti K."/>
            <person name="Morin E."/>
            <person name="Salamov A."/>
            <person name="Lipzen A."/>
            <person name="Mereny Z."/>
            <person name="Hegedus B."/>
            <person name="Baldrian P."/>
            <person name="Stursova M."/>
            <person name="Weitz H."/>
            <person name="Taylor A."/>
            <person name="Grigoriev I.V."/>
            <person name="Nagy L.G."/>
            <person name="Martin F."/>
            <person name="Kauserud H."/>
        </authorList>
    </citation>
    <scope>NUCLEOTIDE SEQUENCE</scope>
    <source>
        <strain evidence="2">CBHHK200</strain>
    </source>
</reference>
<comment type="caution">
    <text evidence="2">The sequence shown here is derived from an EMBL/GenBank/DDBJ whole genome shotgun (WGS) entry which is preliminary data.</text>
</comment>
<dbReference type="EMBL" id="JARJCM010000002">
    <property type="protein sequence ID" value="KAJ7047219.1"/>
    <property type="molecule type" value="Genomic_DNA"/>
</dbReference>
<gene>
    <name evidence="2" type="ORF">C8F04DRAFT_1172952</name>
</gene>
<accession>A0AAD6TJ06</accession>
<protein>
    <submittedName>
        <fullName evidence="2">Uncharacterized protein</fullName>
    </submittedName>
</protein>
<dbReference type="AlphaFoldDB" id="A0AAD6TJ06"/>
<dbReference type="Proteomes" id="UP001218188">
    <property type="component" value="Unassembled WGS sequence"/>
</dbReference>
<proteinExistence type="predicted"/>
<sequence>MYFASIHNHIEIGVRARKVLNELVAENLPLETAVASLNTTAWRKGKVNILNILELPEDIFSAIFEVCSKVPTKKNFDQGHGQNPDKNLDGRSTKSPDKKFLRPIFRM</sequence>
<keyword evidence="3" id="KW-1185">Reference proteome</keyword>
<name>A0AAD6TJ06_9AGAR</name>